<feature type="transmembrane region" description="Helical" evidence="7">
    <location>
        <begin position="182"/>
        <end position="204"/>
    </location>
</feature>
<keyword evidence="4 7" id="KW-0812">Transmembrane</keyword>
<dbReference type="PANTHER" id="PTHR32322">
    <property type="entry name" value="INNER MEMBRANE TRANSPORTER"/>
    <property type="match status" value="1"/>
</dbReference>
<evidence type="ECO:0000256" key="2">
    <source>
        <dbReference type="ARBA" id="ARBA00007362"/>
    </source>
</evidence>
<dbReference type="AlphaFoldDB" id="A0A1X1EWU8"/>
<sequence length="304" mass="32310">MRLADYVRLIVLAAIWGASFLFIRIAAPQFGAINTAFLRVFFGFVGLAAILFVTGSSWQFAGKFRASLVLGIINSGLPFFMYCLAAKWLPAGYSAILNATTPLMGAIIGFAFFSEKLTPRKWGGVVLGLAGIVVITAMGETHSASSTLAGVVACLVATGCYGVAGFLTRRWISNRGGLDPKIVAFGSQIGASLFLLPFFAFSVASGPQVNWHQPTVWASVIAVGLICTALAYILYFRLIADIGPLRSLTVTFLIPPFGVLWGYLVLDETLSGGFVIGAVIVCLAVWMIVTPGKVAADVAKRVRP</sequence>
<dbReference type="Gene3D" id="1.10.3730.20">
    <property type="match status" value="1"/>
</dbReference>
<protein>
    <submittedName>
        <fullName evidence="9">Multidrug DMT transporter permease</fullName>
    </submittedName>
</protein>
<name>A0A1X1EWU8_PANCY</name>
<evidence type="ECO:0000256" key="6">
    <source>
        <dbReference type="ARBA" id="ARBA00023136"/>
    </source>
</evidence>
<evidence type="ECO:0000256" key="1">
    <source>
        <dbReference type="ARBA" id="ARBA00004651"/>
    </source>
</evidence>
<comment type="similarity">
    <text evidence="2">Belongs to the EamA transporter family.</text>
</comment>
<evidence type="ECO:0000256" key="5">
    <source>
        <dbReference type="ARBA" id="ARBA00022989"/>
    </source>
</evidence>
<proteinExistence type="inferred from homology"/>
<feature type="transmembrane region" description="Helical" evidence="7">
    <location>
        <begin position="248"/>
        <end position="266"/>
    </location>
</feature>
<dbReference type="SUPFAM" id="SSF103481">
    <property type="entry name" value="Multidrug resistance efflux transporter EmrE"/>
    <property type="match status" value="2"/>
</dbReference>
<evidence type="ECO:0000256" key="3">
    <source>
        <dbReference type="ARBA" id="ARBA00022475"/>
    </source>
</evidence>
<dbReference type="GO" id="GO:0016020">
    <property type="term" value="C:membrane"/>
    <property type="evidence" value="ECO:0007669"/>
    <property type="project" value="UniProtKB-SubCell"/>
</dbReference>
<keyword evidence="3" id="KW-1003">Cell membrane</keyword>
<evidence type="ECO:0000256" key="7">
    <source>
        <dbReference type="SAM" id="Phobius"/>
    </source>
</evidence>
<comment type="caution">
    <text evidence="9">The sequence shown here is derived from an EMBL/GenBank/DDBJ whole genome shotgun (WGS) entry which is preliminary data.</text>
</comment>
<dbReference type="PANTHER" id="PTHR32322:SF2">
    <property type="entry name" value="EAMA DOMAIN-CONTAINING PROTEIN"/>
    <property type="match status" value="1"/>
</dbReference>
<dbReference type="STRING" id="55209.HA50_14355"/>
<feature type="transmembrane region" description="Helical" evidence="7">
    <location>
        <begin position="272"/>
        <end position="296"/>
    </location>
</feature>
<dbReference type="Proteomes" id="UP000193749">
    <property type="component" value="Unassembled WGS sequence"/>
</dbReference>
<keyword evidence="6 7" id="KW-0472">Membrane</keyword>
<dbReference type="InterPro" id="IPR037185">
    <property type="entry name" value="EmrE-like"/>
</dbReference>
<comment type="subcellular location">
    <subcellularLocation>
        <location evidence="1">Cell membrane</location>
        <topology evidence="1">Multi-pass membrane protein</topology>
    </subcellularLocation>
</comment>
<evidence type="ECO:0000259" key="8">
    <source>
        <dbReference type="Pfam" id="PF00892"/>
    </source>
</evidence>
<feature type="transmembrane region" description="Helical" evidence="7">
    <location>
        <begin position="122"/>
        <end position="139"/>
    </location>
</feature>
<feature type="transmembrane region" description="Helical" evidence="7">
    <location>
        <begin position="7"/>
        <end position="27"/>
    </location>
</feature>
<gene>
    <name evidence="9" type="ORF">HA50_14355</name>
</gene>
<feature type="domain" description="EamA" evidence="8">
    <location>
        <begin position="9"/>
        <end position="136"/>
    </location>
</feature>
<dbReference type="RefSeq" id="WP_084876293.1">
    <property type="nucleotide sequence ID" value="NZ_JAGGMY010000001.1"/>
</dbReference>
<dbReference type="OrthoDB" id="9810556at2"/>
<feature type="transmembrane region" description="Helical" evidence="7">
    <location>
        <begin position="33"/>
        <end position="54"/>
    </location>
</feature>
<feature type="transmembrane region" description="Helical" evidence="7">
    <location>
        <begin position="145"/>
        <end position="167"/>
    </location>
</feature>
<reference evidence="9 10" key="1">
    <citation type="journal article" date="2017" name="Antonie Van Leeuwenhoek">
        <title>Phylogenomic resolution of the bacterial genus Pantoea and its relationship with Erwinia and Tatumella.</title>
        <authorList>
            <person name="Palmer M."/>
            <person name="Steenkamp E.T."/>
            <person name="Coetzee M.P."/>
            <person name="Chan W.Y."/>
            <person name="van Zyl E."/>
            <person name="De Maayer P."/>
            <person name="Coutinho T.A."/>
            <person name="Blom J."/>
            <person name="Smits T.H."/>
            <person name="Duffy B."/>
            <person name="Venter S.N."/>
        </authorList>
    </citation>
    <scope>NUCLEOTIDE SEQUENCE [LARGE SCALE GENOMIC DNA]</scope>
    <source>
        <strain evidence="9 10">LMG 2657</strain>
    </source>
</reference>
<feature type="transmembrane region" description="Helical" evidence="7">
    <location>
        <begin position="216"/>
        <end position="236"/>
    </location>
</feature>
<dbReference type="InterPro" id="IPR050638">
    <property type="entry name" value="AA-Vitamin_Transporters"/>
</dbReference>
<feature type="domain" description="EamA" evidence="8">
    <location>
        <begin position="149"/>
        <end position="290"/>
    </location>
</feature>
<dbReference type="Pfam" id="PF00892">
    <property type="entry name" value="EamA"/>
    <property type="match status" value="2"/>
</dbReference>
<dbReference type="InterPro" id="IPR000620">
    <property type="entry name" value="EamA_dom"/>
</dbReference>
<dbReference type="EMBL" id="MLJI01000001">
    <property type="protein sequence ID" value="ORM94468.1"/>
    <property type="molecule type" value="Genomic_DNA"/>
</dbReference>
<feature type="transmembrane region" description="Helical" evidence="7">
    <location>
        <begin position="95"/>
        <end position="113"/>
    </location>
</feature>
<evidence type="ECO:0000313" key="9">
    <source>
        <dbReference type="EMBL" id="ORM94468.1"/>
    </source>
</evidence>
<organism evidence="9 10">
    <name type="scientific">Pantoea cypripedii</name>
    <name type="common">Pectobacterium cypripedii</name>
    <name type="synonym">Erwinia cypripedii</name>
    <dbReference type="NCBI Taxonomy" id="55209"/>
    <lineage>
        <taxon>Bacteria</taxon>
        <taxon>Pseudomonadati</taxon>
        <taxon>Pseudomonadota</taxon>
        <taxon>Gammaproteobacteria</taxon>
        <taxon>Enterobacterales</taxon>
        <taxon>Erwiniaceae</taxon>
        <taxon>Pantoea</taxon>
    </lineage>
</organism>
<feature type="transmembrane region" description="Helical" evidence="7">
    <location>
        <begin position="66"/>
        <end position="89"/>
    </location>
</feature>
<evidence type="ECO:0000313" key="10">
    <source>
        <dbReference type="Proteomes" id="UP000193749"/>
    </source>
</evidence>
<keyword evidence="5 7" id="KW-1133">Transmembrane helix</keyword>
<keyword evidence="10" id="KW-1185">Reference proteome</keyword>
<evidence type="ECO:0000256" key="4">
    <source>
        <dbReference type="ARBA" id="ARBA00022692"/>
    </source>
</evidence>
<accession>A0A1X1EWU8</accession>